<keyword evidence="1" id="KW-0732">Signal</keyword>
<dbReference type="RefSeq" id="XP_062787441.1">
    <property type="nucleotide sequence ID" value="XM_062931390.1"/>
</dbReference>
<evidence type="ECO:0000256" key="1">
    <source>
        <dbReference type="SAM" id="SignalP"/>
    </source>
</evidence>
<gene>
    <name evidence="2" type="ORF">CDEST_15234</name>
</gene>
<dbReference type="Proteomes" id="UP001322277">
    <property type="component" value="Chromosome 11"/>
</dbReference>
<organism evidence="2 3">
    <name type="scientific">Colletotrichum destructivum</name>
    <dbReference type="NCBI Taxonomy" id="34406"/>
    <lineage>
        <taxon>Eukaryota</taxon>
        <taxon>Fungi</taxon>
        <taxon>Dikarya</taxon>
        <taxon>Ascomycota</taxon>
        <taxon>Pezizomycotina</taxon>
        <taxon>Sordariomycetes</taxon>
        <taxon>Hypocreomycetidae</taxon>
        <taxon>Glomerellales</taxon>
        <taxon>Glomerellaceae</taxon>
        <taxon>Colletotrichum</taxon>
        <taxon>Colletotrichum destructivum species complex</taxon>
    </lineage>
</organism>
<feature type="chain" id="PRO_5043354495" evidence="1">
    <location>
        <begin position="18"/>
        <end position="76"/>
    </location>
</feature>
<accession>A0AAX4J415</accession>
<feature type="signal peptide" evidence="1">
    <location>
        <begin position="1"/>
        <end position="17"/>
    </location>
</feature>
<evidence type="ECO:0000313" key="2">
    <source>
        <dbReference type="EMBL" id="WQF90220.1"/>
    </source>
</evidence>
<dbReference type="AlphaFoldDB" id="A0AAX4J415"/>
<keyword evidence="3" id="KW-1185">Reference proteome</keyword>
<reference evidence="3" key="1">
    <citation type="journal article" date="2023" name="bioRxiv">
        <title>Complete genome of the Medicago anthracnose fungus, Colletotrichum destructivum, reveals a mini-chromosome-like region within a core chromosome.</title>
        <authorList>
            <person name="Lapalu N."/>
            <person name="Simon A."/>
            <person name="Lu A."/>
            <person name="Plaumann P.-L."/>
            <person name="Amselem J."/>
            <person name="Pigne S."/>
            <person name="Auger A."/>
            <person name="Koch C."/>
            <person name="Dallery J.-F."/>
            <person name="O'Connell R.J."/>
        </authorList>
    </citation>
    <scope>NUCLEOTIDE SEQUENCE [LARGE SCALE GENOMIC DNA]</scope>
    <source>
        <strain evidence="3">CBS 520.97</strain>
    </source>
</reference>
<protein>
    <submittedName>
        <fullName evidence="2">Uncharacterized protein</fullName>
    </submittedName>
</protein>
<dbReference type="EMBL" id="CP137315">
    <property type="protein sequence ID" value="WQF90220.1"/>
    <property type="molecule type" value="Genomic_DNA"/>
</dbReference>
<name>A0AAX4J415_9PEZI</name>
<dbReference type="GeneID" id="87951734"/>
<sequence length="76" mass="8043">MNFKVALTLLFTSVALAVPGNIHHVGNVLARDPQMDTRSPPAPSCCSLIPGLCQVSCCPGVCKALISSFRLLTNVF</sequence>
<proteinExistence type="predicted"/>
<evidence type="ECO:0000313" key="3">
    <source>
        <dbReference type="Proteomes" id="UP001322277"/>
    </source>
</evidence>
<dbReference type="KEGG" id="cdet:87951734"/>